<organism evidence="1 2">
    <name type="scientific">Streptomyces citrinus</name>
    <dbReference type="NCBI Taxonomy" id="3118173"/>
    <lineage>
        <taxon>Bacteria</taxon>
        <taxon>Bacillati</taxon>
        <taxon>Actinomycetota</taxon>
        <taxon>Actinomycetes</taxon>
        <taxon>Kitasatosporales</taxon>
        <taxon>Streptomycetaceae</taxon>
        <taxon>Streptomyces</taxon>
    </lineage>
</organism>
<proteinExistence type="predicted"/>
<keyword evidence="2" id="KW-1185">Reference proteome</keyword>
<gene>
    <name evidence="1" type="ORF">V2W30_04715</name>
</gene>
<protein>
    <submittedName>
        <fullName evidence="1">LuxR C-terminal-related transcriptional regulator</fullName>
    </submittedName>
</protein>
<name>A0ACD5A6A3_9ACTN</name>
<evidence type="ECO:0000313" key="1">
    <source>
        <dbReference type="EMBL" id="WWQ62724.1"/>
    </source>
</evidence>
<sequence>MFAPPCPRTADDVASTARVSVLHGRLWSLAHDGAAADEAVTACLVWVAGVLVDVAGDVADARSAGALVHQATAALAAVPVPVPCESRALPAAQPLTVRELAVLRQLDGEVPLRQIADGLYVSYNTVKSHTRAVYRKLGARSRAEAVSRARELGLV</sequence>
<evidence type="ECO:0000313" key="2">
    <source>
        <dbReference type="Proteomes" id="UP001432251"/>
    </source>
</evidence>
<dbReference type="EMBL" id="CP146022">
    <property type="protein sequence ID" value="WWQ62724.1"/>
    <property type="molecule type" value="Genomic_DNA"/>
</dbReference>
<accession>A0ACD5A6A3</accession>
<dbReference type="Proteomes" id="UP001432251">
    <property type="component" value="Chromosome"/>
</dbReference>
<reference evidence="1" key="1">
    <citation type="journal article" date="2025" name="Int. J. Syst. Evol. Microbiol.">
        <title>Streptomyces citrinus sp. nov., with yellow diffusible pigment.</title>
        <authorList>
            <person name="He Y."/>
            <person name="Yang E."/>
            <person name="Xu J."/>
            <person name="Sun Y."/>
            <person name="Sun L."/>
        </authorList>
    </citation>
    <scope>NUCLEOTIDE SEQUENCE</scope>
    <source>
        <strain evidence="1">Q6</strain>
    </source>
</reference>